<accession>A0A8S9JV98</accession>
<dbReference type="Proteomes" id="UP000266723">
    <property type="component" value="Unassembled WGS sequence"/>
</dbReference>
<protein>
    <submittedName>
        <fullName evidence="1">Uncharacterized protein</fullName>
    </submittedName>
</protein>
<sequence>MVQILTVKKEGEEDQNGLTIEQKAIDAVADCSRARSNALSVFLHTGKGFTPDYGCNNSRISVALFPKELMSTTFPMPQSLSFD</sequence>
<reference evidence="2 3" key="3">
    <citation type="journal article" date="2020" name="BMC Genomics">
        <title>Intraspecific diversification of the crop wild relative Brassica cretica Lam. using demographic model selection.</title>
        <authorList>
            <person name="Kioukis A."/>
            <person name="Michalopoulou V.A."/>
            <person name="Briers L."/>
            <person name="Pirintsos S."/>
            <person name="Studholme D.J."/>
            <person name="Pavlidis P."/>
            <person name="Sarris P.F."/>
        </authorList>
    </citation>
    <scope>NUCLEOTIDE SEQUENCE [LARGE SCALE GENOMIC DNA]</scope>
    <source>
        <strain evidence="3">cv. PFS-1207/04</strain>
        <strain evidence="2">PFS-1207/04</strain>
    </source>
</reference>
<reference evidence="1" key="1">
    <citation type="submission" date="2019-12" db="EMBL/GenBank/DDBJ databases">
        <title>Genome sequencing and annotation of Brassica cretica.</title>
        <authorList>
            <person name="Studholme D.J."/>
            <person name="Sarris P.F."/>
        </authorList>
    </citation>
    <scope>NUCLEOTIDE SEQUENCE</scope>
    <source>
        <strain evidence="1">PFS-102/07</strain>
        <tissue evidence="1">Leaf</tissue>
    </source>
</reference>
<organism evidence="1">
    <name type="scientific">Brassica cretica</name>
    <name type="common">Mustard</name>
    <dbReference type="NCBI Taxonomy" id="69181"/>
    <lineage>
        <taxon>Eukaryota</taxon>
        <taxon>Viridiplantae</taxon>
        <taxon>Streptophyta</taxon>
        <taxon>Embryophyta</taxon>
        <taxon>Tracheophyta</taxon>
        <taxon>Spermatophyta</taxon>
        <taxon>Magnoliopsida</taxon>
        <taxon>eudicotyledons</taxon>
        <taxon>Gunneridae</taxon>
        <taxon>Pentapetalae</taxon>
        <taxon>rosids</taxon>
        <taxon>malvids</taxon>
        <taxon>Brassicales</taxon>
        <taxon>Brassicaceae</taxon>
        <taxon>Brassiceae</taxon>
        <taxon>Brassica</taxon>
    </lineage>
</organism>
<gene>
    <name evidence="2" type="ORF">DY000_02042026</name>
    <name evidence="1" type="ORF">F2Q70_00036764</name>
</gene>
<evidence type="ECO:0000313" key="2">
    <source>
        <dbReference type="EMBL" id="KAF3529017.1"/>
    </source>
</evidence>
<dbReference type="EMBL" id="QGKV02001507">
    <property type="protein sequence ID" value="KAF3529017.1"/>
    <property type="molecule type" value="Genomic_DNA"/>
</dbReference>
<keyword evidence="3" id="KW-1185">Reference proteome</keyword>
<comment type="caution">
    <text evidence="1">The sequence shown here is derived from an EMBL/GenBank/DDBJ whole genome shotgun (WGS) entry which is preliminary data.</text>
</comment>
<evidence type="ECO:0000313" key="1">
    <source>
        <dbReference type="EMBL" id="KAF2585762.1"/>
    </source>
</evidence>
<dbReference type="AlphaFoldDB" id="A0A8S9JV98"/>
<evidence type="ECO:0000313" key="3">
    <source>
        <dbReference type="Proteomes" id="UP000266723"/>
    </source>
</evidence>
<proteinExistence type="predicted"/>
<name>A0A8S9JV98_BRACR</name>
<reference evidence="2" key="2">
    <citation type="submission" date="2019-12" db="EMBL/GenBank/DDBJ databases">
        <authorList>
            <person name="Studholme D.J."/>
            <person name="Sarris P."/>
        </authorList>
    </citation>
    <scope>NUCLEOTIDE SEQUENCE</scope>
    <source>
        <strain evidence="2">PFS-1207/04</strain>
        <tissue evidence="2">Leaf</tissue>
    </source>
</reference>
<dbReference type="EMBL" id="QGKY02000246">
    <property type="protein sequence ID" value="KAF2585762.1"/>
    <property type="molecule type" value="Genomic_DNA"/>
</dbReference>